<evidence type="ECO:0000256" key="3">
    <source>
        <dbReference type="SAM" id="MobiDB-lite"/>
    </source>
</evidence>
<dbReference type="Pfam" id="PF13401">
    <property type="entry name" value="AAA_22"/>
    <property type="match status" value="1"/>
</dbReference>
<evidence type="ECO:0000256" key="1">
    <source>
        <dbReference type="ARBA" id="ARBA00022801"/>
    </source>
</evidence>
<accession>A0A9K3DBJ2</accession>
<dbReference type="GO" id="GO:0016887">
    <property type="term" value="F:ATP hydrolysis activity"/>
    <property type="evidence" value="ECO:0007669"/>
    <property type="project" value="InterPro"/>
</dbReference>
<proteinExistence type="predicted"/>
<evidence type="ECO:0000256" key="2">
    <source>
        <dbReference type="ARBA" id="ARBA00022806"/>
    </source>
</evidence>
<evidence type="ECO:0000313" key="5">
    <source>
        <dbReference type="EMBL" id="GIQ92000.1"/>
    </source>
</evidence>
<dbReference type="PANTHER" id="PTHR18934:SF221">
    <property type="entry name" value="ATP-DEPENDENT RNA HELICASE DHX34-RELATED"/>
    <property type="match status" value="1"/>
</dbReference>
<dbReference type="SMART" id="SM00487">
    <property type="entry name" value="DEXDc"/>
    <property type="match status" value="1"/>
</dbReference>
<dbReference type="CDD" id="cd17917">
    <property type="entry name" value="DEXHc_RHA-like"/>
    <property type="match status" value="1"/>
</dbReference>
<keyword evidence="2" id="KW-0347">Helicase</keyword>
<keyword evidence="2" id="KW-0067">ATP-binding</keyword>
<dbReference type="InterPro" id="IPR027417">
    <property type="entry name" value="P-loop_NTPase"/>
</dbReference>
<dbReference type="GO" id="GO:0004386">
    <property type="term" value="F:helicase activity"/>
    <property type="evidence" value="ECO:0007669"/>
    <property type="project" value="UniProtKB-KW"/>
</dbReference>
<dbReference type="InterPro" id="IPR049945">
    <property type="entry name" value="AAA_22"/>
</dbReference>
<feature type="non-terminal residue" evidence="5">
    <location>
        <position position="1"/>
    </location>
</feature>
<sequence length="213" mass="23028">IECRMGALCSDERCMLPHPPGRGLAKLKARPSRDRASRGQNSGPGGSRDNSDLKTPEERALYRIESGLPILASQDDFVRRLKAEKVVVVTAETGSGKTTQLPQYAAENFPLKVACTQPRALAAVSLAKRIGYEFDGEEVKGKGRGIVGRNVGFRAGGGRPTNGDRIMLMTDAALIKEAQHDDTLSQYSVLVIDEAHERSLNTDLVLGIAKLVM</sequence>
<comment type="caution">
    <text evidence="5">The sequence shown here is derived from an EMBL/GenBank/DDBJ whole genome shotgun (WGS) entry which is preliminary data.</text>
</comment>
<dbReference type="OrthoDB" id="10253254at2759"/>
<keyword evidence="1" id="KW-0378">Hydrolase</keyword>
<evidence type="ECO:0000313" key="6">
    <source>
        <dbReference type="Proteomes" id="UP000265618"/>
    </source>
</evidence>
<keyword evidence="2" id="KW-0547">Nucleotide-binding</keyword>
<dbReference type="PANTHER" id="PTHR18934">
    <property type="entry name" value="ATP-DEPENDENT RNA HELICASE"/>
    <property type="match status" value="1"/>
</dbReference>
<dbReference type="InterPro" id="IPR002464">
    <property type="entry name" value="DNA/RNA_helicase_DEAH_CS"/>
</dbReference>
<name>A0A9K3DBJ2_9EUKA</name>
<feature type="domain" description="Helicase ATP-binding" evidence="4">
    <location>
        <begin position="78"/>
        <end position="213"/>
    </location>
</feature>
<dbReference type="SUPFAM" id="SSF52540">
    <property type="entry name" value="P-loop containing nucleoside triphosphate hydrolases"/>
    <property type="match status" value="1"/>
</dbReference>
<reference evidence="5 6" key="1">
    <citation type="journal article" date="2018" name="PLoS ONE">
        <title>The draft genome of Kipferlia bialata reveals reductive genome evolution in fornicate parasites.</title>
        <authorList>
            <person name="Tanifuji G."/>
            <person name="Takabayashi S."/>
            <person name="Kume K."/>
            <person name="Takagi M."/>
            <person name="Nakayama T."/>
            <person name="Kamikawa R."/>
            <person name="Inagaki Y."/>
            <person name="Hashimoto T."/>
        </authorList>
    </citation>
    <scope>NUCLEOTIDE SEQUENCE [LARGE SCALE GENOMIC DNA]</scope>
    <source>
        <strain evidence="5">NY0173</strain>
    </source>
</reference>
<dbReference type="PROSITE" id="PS51192">
    <property type="entry name" value="HELICASE_ATP_BIND_1"/>
    <property type="match status" value="1"/>
</dbReference>
<organism evidence="5 6">
    <name type="scientific">Kipferlia bialata</name>
    <dbReference type="NCBI Taxonomy" id="797122"/>
    <lineage>
        <taxon>Eukaryota</taxon>
        <taxon>Metamonada</taxon>
        <taxon>Carpediemonas-like organisms</taxon>
        <taxon>Kipferlia</taxon>
    </lineage>
</organism>
<protein>
    <recommendedName>
        <fullName evidence="4">Helicase ATP-binding domain-containing protein</fullName>
    </recommendedName>
</protein>
<dbReference type="EMBL" id="BDIP01008751">
    <property type="protein sequence ID" value="GIQ92000.1"/>
    <property type="molecule type" value="Genomic_DNA"/>
</dbReference>
<feature type="non-terminal residue" evidence="5">
    <location>
        <position position="213"/>
    </location>
</feature>
<feature type="region of interest" description="Disordered" evidence="3">
    <location>
        <begin position="15"/>
        <end position="55"/>
    </location>
</feature>
<dbReference type="InterPro" id="IPR014001">
    <property type="entry name" value="Helicase_ATP-bd"/>
</dbReference>
<dbReference type="AlphaFoldDB" id="A0A9K3DBJ2"/>
<evidence type="ECO:0000259" key="4">
    <source>
        <dbReference type="PROSITE" id="PS51192"/>
    </source>
</evidence>
<dbReference type="Proteomes" id="UP000265618">
    <property type="component" value="Unassembled WGS sequence"/>
</dbReference>
<dbReference type="GO" id="GO:0003723">
    <property type="term" value="F:RNA binding"/>
    <property type="evidence" value="ECO:0007669"/>
    <property type="project" value="TreeGrafter"/>
</dbReference>
<dbReference type="Gene3D" id="3.40.50.300">
    <property type="entry name" value="P-loop containing nucleotide triphosphate hydrolases"/>
    <property type="match status" value="1"/>
</dbReference>
<dbReference type="PROSITE" id="PS00690">
    <property type="entry name" value="DEAH_ATP_HELICASE"/>
    <property type="match status" value="1"/>
</dbReference>
<keyword evidence="6" id="KW-1185">Reference proteome</keyword>
<gene>
    <name evidence="5" type="ORF">KIPB_015517</name>
</gene>